<dbReference type="PANTHER" id="PTHR12691:SF10">
    <property type="entry name" value="MEDIATOR OF RNA POLYMERASE II TRANSCRIPTION SUBUNIT 23"/>
    <property type="match status" value="1"/>
</dbReference>
<dbReference type="GO" id="GO:0005667">
    <property type="term" value="C:transcription regulator complex"/>
    <property type="evidence" value="ECO:0007669"/>
    <property type="project" value="TreeGrafter"/>
</dbReference>
<keyword evidence="5" id="KW-0804">Transcription</keyword>
<dbReference type="OrthoDB" id="9982951at2759"/>
<dbReference type="PANTHER" id="PTHR12691">
    <property type="entry name" value="MEDIATOR OF RNA POLYMERASE II TRANSCRIPTION SUBUNIT 23"/>
    <property type="match status" value="1"/>
</dbReference>
<dbReference type="Pfam" id="PF11573">
    <property type="entry name" value="Med23"/>
    <property type="match status" value="1"/>
</dbReference>
<comment type="subcellular location">
    <subcellularLocation>
        <location evidence="1">Nucleus</location>
    </subcellularLocation>
</comment>
<keyword evidence="4" id="KW-0805">Transcription regulation</keyword>
<dbReference type="KEGG" id="obi:106880566"/>
<evidence type="ECO:0000256" key="1">
    <source>
        <dbReference type="ARBA" id="ARBA00004123"/>
    </source>
</evidence>
<dbReference type="STRING" id="37653.A0A0L8FX85"/>
<name>A0A0L8FX85_OCTBM</name>
<evidence type="ECO:0000256" key="8">
    <source>
        <dbReference type="SAM" id="MobiDB-lite"/>
    </source>
</evidence>
<proteinExistence type="inferred from homology"/>
<accession>A0A0L8FX85</accession>
<reference evidence="9" key="1">
    <citation type="submission" date="2015-07" db="EMBL/GenBank/DDBJ databases">
        <title>MeaNS - Measles Nucleotide Surveillance Program.</title>
        <authorList>
            <person name="Tran T."/>
            <person name="Druce J."/>
        </authorList>
    </citation>
    <scope>NUCLEOTIDE SEQUENCE</scope>
    <source>
        <strain evidence="9">UCB-OBI-ISO-001</strain>
        <tissue evidence="9">Gonad</tissue>
    </source>
</reference>
<evidence type="ECO:0000256" key="3">
    <source>
        <dbReference type="ARBA" id="ARBA00019696"/>
    </source>
</evidence>
<organism evidence="9">
    <name type="scientific">Octopus bimaculoides</name>
    <name type="common">California two-spotted octopus</name>
    <dbReference type="NCBI Taxonomy" id="37653"/>
    <lineage>
        <taxon>Eukaryota</taxon>
        <taxon>Metazoa</taxon>
        <taxon>Spiralia</taxon>
        <taxon>Lophotrochozoa</taxon>
        <taxon>Mollusca</taxon>
        <taxon>Cephalopoda</taxon>
        <taxon>Coleoidea</taxon>
        <taxon>Octopodiformes</taxon>
        <taxon>Octopoda</taxon>
        <taxon>Incirrata</taxon>
        <taxon>Octopodidae</taxon>
        <taxon>Octopus</taxon>
    </lineage>
</organism>
<evidence type="ECO:0000256" key="6">
    <source>
        <dbReference type="ARBA" id="ARBA00023242"/>
    </source>
</evidence>
<dbReference type="InterPro" id="IPR021629">
    <property type="entry name" value="Mediator_Med23"/>
</dbReference>
<feature type="compositionally biased region" description="Low complexity" evidence="8">
    <location>
        <begin position="1344"/>
        <end position="1361"/>
    </location>
</feature>
<keyword evidence="6" id="KW-0539">Nucleus</keyword>
<evidence type="ECO:0000313" key="9">
    <source>
        <dbReference type="EMBL" id="KOF69356.1"/>
    </source>
</evidence>
<evidence type="ECO:0000256" key="5">
    <source>
        <dbReference type="ARBA" id="ARBA00023163"/>
    </source>
</evidence>
<dbReference type="OMA" id="QKHQKQR"/>
<evidence type="ECO:0000256" key="2">
    <source>
        <dbReference type="ARBA" id="ARBA00010222"/>
    </source>
</evidence>
<evidence type="ECO:0000256" key="7">
    <source>
        <dbReference type="ARBA" id="ARBA00031961"/>
    </source>
</evidence>
<evidence type="ECO:0000256" key="4">
    <source>
        <dbReference type="ARBA" id="ARBA00023015"/>
    </source>
</evidence>
<gene>
    <name evidence="9" type="ORF">OCBIM_22005170mg</name>
</gene>
<feature type="region of interest" description="Disordered" evidence="8">
    <location>
        <begin position="1344"/>
        <end position="1369"/>
    </location>
</feature>
<dbReference type="GO" id="GO:0010628">
    <property type="term" value="P:positive regulation of gene expression"/>
    <property type="evidence" value="ECO:0007669"/>
    <property type="project" value="TreeGrafter"/>
</dbReference>
<dbReference type="GO" id="GO:0006357">
    <property type="term" value="P:regulation of transcription by RNA polymerase II"/>
    <property type="evidence" value="ECO:0007669"/>
    <property type="project" value="TreeGrafter"/>
</dbReference>
<sequence>MSQTTGDMERKVSKIITDIMKEETIDAFCSTMIHTDDSKKMKKEHFEKLKKIWCSCPQENPEARESFLRYFVQCIHKQHNSKRSQTLFDLLEMLVENNVVPSRPICEALLTSENLHYKQKDQWIQTFALIRKIIGGVDYKGCRDLLRVILEKCQTIPACENVSCGAQVDCAVEVVSAIIDRNSCLLPSYLAIFEISKLCADDKKWPHWKLGQVLAEFNQSFRLTAHMVSIAGRQHLLPVVGYSTSNHVWRLNAGNLRFALSGALPYDKDMLEPQKGLLCYVLEQPYSREMVCNMLGVTKQVKQRCEVLEEQLVDLVVIAMERSEKEDADKDESEFGQLLWQHLGSQLIFFVLFQFVSFPHMVMSLYEKLKDRNLKQGRDHLMWILLQFISGSVQKNPLADFLPVLKLYDLLYSDTEVLPVPDVTKPQSTHALASTSIWIHLNKKAHTDKARLQRPIPHALKDHLEFLKHAFSQKNLLLGDYKIALLCNAYSTNSEYFSLPMAILVENIHGNNKNTTLLPGNIVAGAPTQPLPMSLLDSLTVHAKMSLIHSIVTKVIQMAKKKTNIALAPALVETYSRLLVYMEIESLGIKAFISQLLPNVFASQAWGILHTLLEMFSYRLHHIQPHYRVQLLGHLHSLASVPQTNQNQLHLCVESTALRLITGLGSNEIQPQLTKVFKEPKGPNFLSLDSEELNRALVLTLARAMHITGAESLSGNWCWEILSAIMMNTPHGWPSHTLSSFPATISEFFNQNSAVKEDKTVLQKNVDTEYKKWRSMANENDIIAHFSMQGTPPLFLCIIWKNLLDDNRISSTAYKVLERLGPRSLSSHLRTFADFLVFEFSSSPSGPQLTKYVDVLNDMVWKYNIVTIDRVVLCLALRNLEANEAQVCCLIIQLLLMRHNDFKSRVSDFVKMNTGEHWSQNNWHENHMKFHRKYPEKFYYEGIQDLNSPNQHQYLPIYFGNVCLRFLPVLDIVIHRLLEVPLANKSLENILEHLGGLYKFHDSPVIYLYNTLHYYENKLSNQHVLKRKLVQAIVGALKEIRPPNWCLTEDYQNYLLKPSDDLTWIPDQEYYIRLVGRLVNTISDVSPSPFPCCDWRFNEFPNPAAHALHVTCIEIMALPIPSQIASAALLDVILTSCTRVPREKVMSWMNAVALILTSLPEHYFSVLNDKIVEQMCSPLLSSSNSRCDPFQLFNFKASHQVYAEQYCSYLLSLVHACWHHACIGQLSQIPAFVRDKLKPIIRTEEQFIFLCHLIGPFLQRFHAERTRCLIELTVELYEILENVDKVSEHMHMMDAISDFLYHIKYMFVGDGVKNDVEKIIRNLRPPLQLRLRFISRINIEETATSNSSAPTSASSSTSQPSKIQEGFHF</sequence>
<dbReference type="EMBL" id="KQ425537">
    <property type="protein sequence ID" value="KOF69356.1"/>
    <property type="molecule type" value="Genomic_DNA"/>
</dbReference>
<protein>
    <recommendedName>
        <fullName evidence="3">Mediator of RNA polymerase II transcription subunit 23</fullName>
    </recommendedName>
    <alternativeName>
        <fullName evidence="7">Mediator complex subunit 23</fullName>
    </alternativeName>
</protein>
<comment type="similarity">
    <text evidence="2">Belongs to the Mediator complex subunit 23 family.</text>
</comment>
<dbReference type="GO" id="GO:0016592">
    <property type="term" value="C:mediator complex"/>
    <property type="evidence" value="ECO:0007669"/>
    <property type="project" value="TreeGrafter"/>
</dbReference>